<gene>
    <name evidence="8" type="ORF">G4V39_04880</name>
</gene>
<dbReference type="SMART" id="SM00947">
    <property type="entry name" value="Pro_CA"/>
    <property type="match status" value="1"/>
</dbReference>
<organism evidence="8 9">
    <name type="scientific">Thermosulfuriphilus ammonigenes</name>
    <dbReference type="NCBI Taxonomy" id="1936021"/>
    <lineage>
        <taxon>Bacteria</taxon>
        <taxon>Pseudomonadati</taxon>
        <taxon>Thermodesulfobacteriota</taxon>
        <taxon>Thermodesulfobacteria</taxon>
        <taxon>Thermodesulfobacteriales</taxon>
        <taxon>Thermodesulfobacteriaceae</taxon>
        <taxon>Thermosulfuriphilus</taxon>
    </lineage>
</organism>
<dbReference type="GO" id="GO:0004089">
    <property type="term" value="F:carbonate dehydratase activity"/>
    <property type="evidence" value="ECO:0007669"/>
    <property type="project" value="UniProtKB-EC"/>
</dbReference>
<comment type="catalytic activity">
    <reaction evidence="6">
        <text>hydrogencarbonate + H(+) = CO2 + H2O</text>
        <dbReference type="Rhea" id="RHEA:10748"/>
        <dbReference type="ChEBI" id="CHEBI:15377"/>
        <dbReference type="ChEBI" id="CHEBI:15378"/>
        <dbReference type="ChEBI" id="CHEBI:16526"/>
        <dbReference type="ChEBI" id="CHEBI:17544"/>
        <dbReference type="EC" id="4.2.1.1"/>
    </reaction>
</comment>
<dbReference type="InterPro" id="IPR001765">
    <property type="entry name" value="Carbonic_anhydrase"/>
</dbReference>
<dbReference type="InterPro" id="IPR036874">
    <property type="entry name" value="Carbonic_anhydrase_sf"/>
</dbReference>
<keyword evidence="3 7" id="KW-0479">Metal-binding</keyword>
<dbReference type="GO" id="GO:0008270">
    <property type="term" value="F:zinc ion binding"/>
    <property type="evidence" value="ECO:0007669"/>
    <property type="project" value="InterPro"/>
</dbReference>
<proteinExistence type="inferred from homology"/>
<comment type="similarity">
    <text evidence="1">Belongs to the beta-class carbonic anhydrase family.</text>
</comment>
<evidence type="ECO:0000256" key="3">
    <source>
        <dbReference type="ARBA" id="ARBA00022723"/>
    </source>
</evidence>
<evidence type="ECO:0000313" key="8">
    <source>
        <dbReference type="EMBL" id="QIJ71644.1"/>
    </source>
</evidence>
<evidence type="ECO:0000313" key="9">
    <source>
        <dbReference type="Proteomes" id="UP000502179"/>
    </source>
</evidence>
<sequence>MKKIVAFVAIALLLTVGQVWASGHGAAGPSPSEALEKVVEGNNEFVSSHHPEYFSAYQTSQHPFVTLITCSDARVHMSALLKDPIDKMFVIRNIGNQLVVSHGSIDYGVLHLHTPILVILGHTHCGAVKAAMGDYRKETEAIRNELDHLHLPISADDGRGDFESRWLKNVERNVDWQVAQAISFYHDLVKEGKLVVVGAVYDFINAYGKGYGRMVIINVNGATSPEAIKRHSVTSKLSEKIKNLVVAAHH</sequence>
<dbReference type="PANTHER" id="PTHR11002:SF76">
    <property type="entry name" value="CARBONIC ANHYDRASE"/>
    <property type="match status" value="1"/>
</dbReference>
<keyword evidence="5" id="KW-0456">Lyase</keyword>
<feature type="binding site" evidence="7">
    <location>
        <position position="70"/>
    </location>
    <ligand>
        <name>Zn(2+)</name>
        <dbReference type="ChEBI" id="CHEBI:29105"/>
    </ligand>
</feature>
<keyword evidence="9" id="KW-1185">Reference proteome</keyword>
<name>A0A6G7PVD2_9BACT</name>
<accession>A0A6G7PVD2</accession>
<protein>
    <recommendedName>
        <fullName evidence="2">carbonic anhydrase</fullName>
        <ecNumber evidence="2">4.2.1.1</ecNumber>
    </recommendedName>
</protein>
<evidence type="ECO:0000256" key="5">
    <source>
        <dbReference type="ARBA" id="ARBA00023239"/>
    </source>
</evidence>
<evidence type="ECO:0000256" key="6">
    <source>
        <dbReference type="ARBA" id="ARBA00048348"/>
    </source>
</evidence>
<dbReference type="SUPFAM" id="SSF53056">
    <property type="entry name" value="beta-carbonic anhydrase, cab"/>
    <property type="match status" value="1"/>
</dbReference>
<evidence type="ECO:0000256" key="1">
    <source>
        <dbReference type="ARBA" id="ARBA00006217"/>
    </source>
</evidence>
<dbReference type="KEGG" id="tav:G4V39_04880"/>
<dbReference type="PANTHER" id="PTHR11002">
    <property type="entry name" value="CARBONIC ANHYDRASE"/>
    <property type="match status" value="1"/>
</dbReference>
<evidence type="ECO:0000256" key="7">
    <source>
        <dbReference type="PIRSR" id="PIRSR601765-1"/>
    </source>
</evidence>
<keyword evidence="4 7" id="KW-0862">Zinc</keyword>
<dbReference type="EC" id="4.2.1.1" evidence="2"/>
<feature type="binding site" evidence="7">
    <location>
        <position position="125"/>
    </location>
    <ligand>
        <name>Zn(2+)</name>
        <dbReference type="ChEBI" id="CHEBI:29105"/>
    </ligand>
</feature>
<dbReference type="Gene3D" id="3.40.1050.10">
    <property type="entry name" value="Carbonic anhydrase"/>
    <property type="match status" value="1"/>
</dbReference>
<reference evidence="8 9" key="1">
    <citation type="submission" date="2020-02" db="EMBL/GenBank/DDBJ databases">
        <title>Genome analysis of Thermosulfuriphilus ammonigenes ST65T, an anaerobic thermophilic chemolithoautotrophic bacterium isolated from a deep-sea hydrothermal vent.</title>
        <authorList>
            <person name="Slobodkina G."/>
            <person name="Allioux M."/>
            <person name="Merkel A."/>
            <person name="Alain K."/>
            <person name="Jebbar M."/>
            <person name="Slobodkin A."/>
        </authorList>
    </citation>
    <scope>NUCLEOTIDE SEQUENCE [LARGE SCALE GENOMIC DNA]</scope>
    <source>
        <strain evidence="8 9">ST65</strain>
    </source>
</reference>
<comment type="cofactor">
    <cofactor evidence="7">
        <name>Zn(2+)</name>
        <dbReference type="ChEBI" id="CHEBI:29105"/>
    </cofactor>
    <text evidence="7">Binds 1 zinc ion per subunit.</text>
</comment>
<feature type="binding site" evidence="7">
    <location>
        <position position="122"/>
    </location>
    <ligand>
        <name>Zn(2+)</name>
        <dbReference type="ChEBI" id="CHEBI:29105"/>
    </ligand>
</feature>
<feature type="binding site" evidence="7">
    <location>
        <position position="72"/>
    </location>
    <ligand>
        <name>Zn(2+)</name>
        <dbReference type="ChEBI" id="CHEBI:29105"/>
    </ligand>
</feature>
<dbReference type="Pfam" id="PF00484">
    <property type="entry name" value="Pro_CA"/>
    <property type="match status" value="1"/>
</dbReference>
<evidence type="ECO:0000256" key="2">
    <source>
        <dbReference type="ARBA" id="ARBA00012925"/>
    </source>
</evidence>
<dbReference type="Proteomes" id="UP000502179">
    <property type="component" value="Chromosome"/>
</dbReference>
<dbReference type="RefSeq" id="WP_166031862.1">
    <property type="nucleotide sequence ID" value="NZ_CP048877.1"/>
</dbReference>
<dbReference type="EMBL" id="CP048877">
    <property type="protein sequence ID" value="QIJ71644.1"/>
    <property type="molecule type" value="Genomic_DNA"/>
</dbReference>
<evidence type="ECO:0000256" key="4">
    <source>
        <dbReference type="ARBA" id="ARBA00022833"/>
    </source>
</evidence>
<dbReference type="AlphaFoldDB" id="A0A6G7PVD2"/>